<gene>
    <name evidence="4" type="ORF">ROR02_17530</name>
</gene>
<comment type="similarity">
    <text evidence="2">Belongs to the UPF0174 family.</text>
</comment>
<evidence type="ECO:0000256" key="2">
    <source>
        <dbReference type="ARBA" id="ARBA00006436"/>
    </source>
</evidence>
<accession>A0A512H858</accession>
<feature type="domain" description="Ubiquinol-cytochrome c chaperone" evidence="3">
    <location>
        <begin position="34"/>
        <end position="181"/>
    </location>
</feature>
<comment type="similarity">
    <text evidence="1">Belongs to the CBP3 family.</text>
</comment>
<dbReference type="RefSeq" id="WP_147163656.1">
    <property type="nucleotide sequence ID" value="NZ_BJZO01000042.1"/>
</dbReference>
<sequence>MLFRLFRRRSPYAETARALYFSLVAKARDPALYESLGVPDTLDGRYNMVVAHMALVLARMSAVDPQQAPNRRAPLARLAQDLFDLMIRDMDRNLREIGVSDMKVGKEVKKMTHAYYGRAFAYHNALRDGDLERVLNETVYRLSPVRPEPAQVEALAAYMRREAEALAGVPDSSFLEGILTFGPVPVPVGDTPDGSPREAPQ</sequence>
<organism evidence="4 5">
    <name type="scientific">Pararhodospirillum oryzae</name>
    <dbReference type="NCBI Taxonomy" id="478448"/>
    <lineage>
        <taxon>Bacteria</taxon>
        <taxon>Pseudomonadati</taxon>
        <taxon>Pseudomonadota</taxon>
        <taxon>Alphaproteobacteria</taxon>
        <taxon>Rhodospirillales</taxon>
        <taxon>Rhodospirillaceae</taxon>
        <taxon>Pararhodospirillum</taxon>
    </lineage>
</organism>
<proteinExistence type="inferred from homology"/>
<dbReference type="EMBL" id="BJZO01000042">
    <property type="protein sequence ID" value="GEO81622.1"/>
    <property type="molecule type" value="Genomic_DNA"/>
</dbReference>
<dbReference type="PANTHER" id="PTHR12184">
    <property type="entry name" value="UBIQUINOL-CYTOCHROME C REDUCTASE COMPLEX ASSEMBLY FACTOR 1 FAMILY MEMBER"/>
    <property type="match status" value="1"/>
</dbReference>
<dbReference type="InterPro" id="IPR021150">
    <property type="entry name" value="Ubiq_cyt_c_chap"/>
</dbReference>
<dbReference type="InterPro" id="IPR007129">
    <property type="entry name" value="Ubiqinol_cyt_c_chaperone_CPB3"/>
</dbReference>
<evidence type="ECO:0000313" key="4">
    <source>
        <dbReference type="EMBL" id="GEO81622.1"/>
    </source>
</evidence>
<reference evidence="4 5" key="1">
    <citation type="submission" date="2019-07" db="EMBL/GenBank/DDBJ databases">
        <title>Whole genome shotgun sequence of Rhodospirillum oryzae NBRC 107573.</title>
        <authorList>
            <person name="Hosoyama A."/>
            <person name="Uohara A."/>
            <person name="Ohji S."/>
            <person name="Ichikawa N."/>
        </authorList>
    </citation>
    <scope>NUCLEOTIDE SEQUENCE [LARGE SCALE GENOMIC DNA]</scope>
    <source>
        <strain evidence="4 5">NBRC 107573</strain>
    </source>
</reference>
<evidence type="ECO:0000256" key="1">
    <source>
        <dbReference type="ARBA" id="ARBA00006407"/>
    </source>
</evidence>
<evidence type="ECO:0000259" key="3">
    <source>
        <dbReference type="Pfam" id="PF03981"/>
    </source>
</evidence>
<dbReference type="PANTHER" id="PTHR12184:SF1">
    <property type="entry name" value="UBIQUINOL-CYTOCHROME-C REDUCTASE COMPLEX ASSEMBLY FACTOR 1"/>
    <property type="match status" value="1"/>
</dbReference>
<dbReference type="AlphaFoldDB" id="A0A512H858"/>
<dbReference type="Proteomes" id="UP000321567">
    <property type="component" value="Unassembled WGS sequence"/>
</dbReference>
<keyword evidence="5" id="KW-1185">Reference proteome</keyword>
<comment type="caution">
    <text evidence="4">The sequence shown here is derived from an EMBL/GenBank/DDBJ whole genome shotgun (WGS) entry which is preliminary data.</text>
</comment>
<dbReference type="OrthoDB" id="7158889at2"/>
<name>A0A512H858_9PROT</name>
<evidence type="ECO:0000313" key="5">
    <source>
        <dbReference type="Proteomes" id="UP000321567"/>
    </source>
</evidence>
<protein>
    <submittedName>
        <fullName evidence="4">Ubiquinol-cytochrome c chaperone</fullName>
    </submittedName>
</protein>
<dbReference type="Pfam" id="PF03981">
    <property type="entry name" value="Ubiq_cyt_C_chap"/>
    <property type="match status" value="1"/>
</dbReference>